<evidence type="ECO:0000259" key="3">
    <source>
        <dbReference type="Pfam" id="PF20578"/>
    </source>
</evidence>
<evidence type="ECO:0000313" key="5">
    <source>
        <dbReference type="Proteomes" id="UP000610846"/>
    </source>
</evidence>
<dbReference type="Proteomes" id="UP000610846">
    <property type="component" value="Unassembled WGS sequence"/>
</dbReference>
<keyword evidence="1" id="KW-0732">Signal</keyword>
<dbReference type="Gene3D" id="2.60.40.3630">
    <property type="match status" value="1"/>
</dbReference>
<dbReference type="InterPro" id="IPR046780">
    <property type="entry name" value="aBig_2"/>
</dbReference>
<comment type="caution">
    <text evidence="4">The sequence shown here is derived from an EMBL/GenBank/DDBJ whole genome shotgun (WGS) entry which is preliminary data.</text>
</comment>
<evidence type="ECO:0000313" key="4">
    <source>
        <dbReference type="EMBL" id="MBD8080016.1"/>
    </source>
</evidence>
<dbReference type="Pfam" id="PF07523">
    <property type="entry name" value="Big_3"/>
    <property type="match status" value="1"/>
</dbReference>
<feature type="chain" id="PRO_5036908324" evidence="1">
    <location>
        <begin position="22"/>
        <end position="681"/>
    </location>
</feature>
<evidence type="ECO:0000259" key="2">
    <source>
        <dbReference type="Pfam" id="PF07523"/>
    </source>
</evidence>
<dbReference type="InterPro" id="IPR022038">
    <property type="entry name" value="Ig-like_bact"/>
</dbReference>
<dbReference type="RefSeq" id="WP_191829592.1">
    <property type="nucleotide sequence ID" value="NZ_JACYHB010000011.1"/>
</dbReference>
<name>A0A927J174_9MICO</name>
<evidence type="ECO:0000256" key="1">
    <source>
        <dbReference type="SAM" id="SignalP"/>
    </source>
</evidence>
<reference evidence="4" key="2">
    <citation type="submission" date="2020-09" db="EMBL/GenBank/DDBJ databases">
        <authorList>
            <person name="Yu Y."/>
        </authorList>
    </citation>
    <scope>NUCLEOTIDE SEQUENCE</scope>
    <source>
        <strain evidence="4">KCTC 49039</strain>
    </source>
</reference>
<feature type="signal peptide" evidence="1">
    <location>
        <begin position="1"/>
        <end position="21"/>
    </location>
</feature>
<dbReference type="SUPFAM" id="SSF75005">
    <property type="entry name" value="Arabinanase/levansucrase/invertase"/>
    <property type="match status" value="1"/>
</dbReference>
<dbReference type="InterPro" id="IPR023296">
    <property type="entry name" value="Glyco_hydro_beta-prop_sf"/>
</dbReference>
<dbReference type="Gene3D" id="2.115.10.20">
    <property type="entry name" value="Glycosyl hydrolase domain, family 43"/>
    <property type="match status" value="1"/>
</dbReference>
<organism evidence="4 5">
    <name type="scientific">Cellulosimicrobium arenosum</name>
    <dbReference type="NCBI Taxonomy" id="2708133"/>
    <lineage>
        <taxon>Bacteria</taxon>
        <taxon>Bacillati</taxon>
        <taxon>Actinomycetota</taxon>
        <taxon>Actinomycetes</taxon>
        <taxon>Micrococcales</taxon>
        <taxon>Promicromonosporaceae</taxon>
        <taxon>Cellulosimicrobium</taxon>
    </lineage>
</organism>
<dbReference type="PANTHER" id="PTHR43301">
    <property type="entry name" value="ARABINAN ENDO-1,5-ALPHA-L-ARABINOSIDASE"/>
    <property type="match status" value="1"/>
</dbReference>
<dbReference type="Gene3D" id="2.60.40.1080">
    <property type="match status" value="1"/>
</dbReference>
<dbReference type="CDD" id="cd08983">
    <property type="entry name" value="GH43_Bt3655-like"/>
    <property type="match status" value="1"/>
</dbReference>
<dbReference type="AlphaFoldDB" id="A0A927J174"/>
<sequence>MAVAGLVVIGLAISFVPAAGAAEDADDDRGASEILATIEIPGADDVRGNVSLPTSVDGATVTWTSSDPSVVSDEPEGQIAAGAVTRPPAGSDTVDVTLTACATVDGEEGCRDIVLAVRPSPGELAETTGYGMVTFQNSDSEKIYGAASVGNDAFTWDAVNEGEPLFTSDQGSTGLRDPSIVRSPDGDRFYLVATDLWTQDPNFKGWGWAQTGGSRSIEIWESDDLIHWSDQRHVQVNTSPETGMTFAPEAIWDPEIGAYVVYWSSAIYADGTYYTEDLDDPNRRDTDIEWWGRNVTYYATTRDFVNFSESKVMYDRGGSDGASWDYGYGNLDPVITYDPDDDYYYRVVQDRSDHRFEKLYDDCAQDTTDLYMERARSILAEAQDWELIKGCLTIDAVNGAGLGTARYNEGANLIKTNPDDVNGQGFYMMADGGWTETDGTRHTDLQPYFATDIASGNFEVATDRWSPPSLQGDRRAPRASHGNVFALTAAEHAAFRGAELDSLALTSLPDRTTYEPGEALDTTGLEVEATYADGSTGVDVAEGFGGYTVSGYDRDAVGKQELVVSYTVGDVTRTTSFEVLVGEAGSIDLAVQASARCLAGRAYVAVRATNGEDVPVDVRLATPYGERTFADVGPGRNAYQSFAVRADSVPAGTVTVDGAATIAGEEVTTTSEVELDGLDCA</sequence>
<dbReference type="EMBL" id="JACYHB010000011">
    <property type="protein sequence ID" value="MBD8080016.1"/>
    <property type="molecule type" value="Genomic_DNA"/>
</dbReference>
<feature type="domain" description="Atrophied bacterial Ig" evidence="3">
    <location>
        <begin position="42"/>
        <end position="118"/>
    </location>
</feature>
<gene>
    <name evidence="4" type="ORF">IF651_13230</name>
</gene>
<dbReference type="Pfam" id="PF20578">
    <property type="entry name" value="aBig_2"/>
    <property type="match status" value="1"/>
</dbReference>
<keyword evidence="5" id="KW-1185">Reference proteome</keyword>
<accession>A0A927J174</accession>
<dbReference type="PANTHER" id="PTHR43301:SF3">
    <property type="entry name" value="ARABINAN ENDO-1,5-ALPHA-L-ARABINOSIDASE A-RELATED"/>
    <property type="match status" value="1"/>
</dbReference>
<protein>
    <submittedName>
        <fullName evidence="4">Bacterial Ig-like domain-containing protein</fullName>
    </submittedName>
</protein>
<dbReference type="InterPro" id="IPR050727">
    <property type="entry name" value="GH43_arabinanases"/>
</dbReference>
<feature type="domain" description="Ig-like" evidence="2">
    <location>
        <begin position="511"/>
        <end position="581"/>
    </location>
</feature>
<reference evidence="4" key="1">
    <citation type="journal article" date="2018" name="Curr. Microbiol.">
        <title>Cellulosimicrobium arenosum sp. nov., Isolated from Marine Sediment Sand.</title>
        <authorList>
            <person name="Oh M."/>
            <person name="Kim J.H."/>
            <person name="Yoon J.H."/>
            <person name="Schumann P."/>
            <person name="Kim W."/>
        </authorList>
    </citation>
    <scope>NUCLEOTIDE SEQUENCE</scope>
    <source>
        <strain evidence="4">KCTC 49039</strain>
    </source>
</reference>
<proteinExistence type="predicted"/>